<evidence type="ECO:0000256" key="2">
    <source>
        <dbReference type="SAM" id="MobiDB-lite"/>
    </source>
</evidence>
<dbReference type="Pfam" id="PF17820">
    <property type="entry name" value="PDZ_6"/>
    <property type="match status" value="1"/>
</dbReference>
<feature type="active site" evidence="1">
    <location>
        <position position="297"/>
    </location>
</feature>
<name>A0ABP7CYQ1_9MICC</name>
<comment type="caution">
    <text evidence="5">The sequence shown here is derived from an EMBL/GenBank/DDBJ whole genome shotgun (WGS) entry which is preliminary data.</text>
</comment>
<keyword evidence="3" id="KW-1133">Transmembrane helix</keyword>
<feature type="domain" description="Lon proteolytic" evidence="4">
    <location>
        <begin position="247"/>
        <end position="345"/>
    </location>
</feature>
<dbReference type="Gene3D" id="2.30.42.10">
    <property type="match status" value="1"/>
</dbReference>
<dbReference type="InterPro" id="IPR036034">
    <property type="entry name" value="PDZ_sf"/>
</dbReference>
<dbReference type="Gene3D" id="3.30.230.10">
    <property type="match status" value="1"/>
</dbReference>
<keyword evidence="1" id="KW-0378">Hydrolase</keyword>
<dbReference type="SUPFAM" id="SSF54211">
    <property type="entry name" value="Ribosomal protein S5 domain 2-like"/>
    <property type="match status" value="1"/>
</dbReference>
<dbReference type="EMBL" id="BAABCJ010000001">
    <property type="protein sequence ID" value="GAA3696798.1"/>
    <property type="molecule type" value="Genomic_DNA"/>
</dbReference>
<evidence type="ECO:0000313" key="6">
    <source>
        <dbReference type="Proteomes" id="UP001501536"/>
    </source>
</evidence>
<dbReference type="SUPFAM" id="SSF50156">
    <property type="entry name" value="PDZ domain-like"/>
    <property type="match status" value="1"/>
</dbReference>
<keyword evidence="3" id="KW-0472">Membrane</keyword>
<evidence type="ECO:0000256" key="3">
    <source>
        <dbReference type="SAM" id="Phobius"/>
    </source>
</evidence>
<dbReference type="InterPro" id="IPR008269">
    <property type="entry name" value="Lon_proteolytic"/>
</dbReference>
<dbReference type="PANTHER" id="PTHR10046">
    <property type="entry name" value="ATP DEPENDENT LON PROTEASE FAMILY MEMBER"/>
    <property type="match status" value="1"/>
</dbReference>
<organism evidence="5 6">
    <name type="scientific">Zhihengliuella alba</name>
    <dbReference type="NCBI Taxonomy" id="547018"/>
    <lineage>
        <taxon>Bacteria</taxon>
        <taxon>Bacillati</taxon>
        <taxon>Actinomycetota</taxon>
        <taxon>Actinomycetes</taxon>
        <taxon>Micrococcales</taxon>
        <taxon>Micrococcaceae</taxon>
        <taxon>Zhihengliuella</taxon>
    </lineage>
</organism>
<keyword evidence="3" id="KW-0812">Transmembrane</keyword>
<dbReference type="EC" id="3.4.21.53" evidence="1"/>
<keyword evidence="6" id="KW-1185">Reference proteome</keyword>
<evidence type="ECO:0000256" key="1">
    <source>
        <dbReference type="PROSITE-ProRule" id="PRU01122"/>
    </source>
</evidence>
<feature type="region of interest" description="Disordered" evidence="2">
    <location>
        <begin position="1"/>
        <end position="20"/>
    </location>
</feature>
<dbReference type="PROSITE" id="PS51786">
    <property type="entry name" value="LON_PROTEOLYTIC"/>
    <property type="match status" value="1"/>
</dbReference>
<dbReference type="InterPro" id="IPR027065">
    <property type="entry name" value="Lon_Prtase"/>
</dbReference>
<evidence type="ECO:0000259" key="4">
    <source>
        <dbReference type="PROSITE" id="PS51786"/>
    </source>
</evidence>
<dbReference type="Proteomes" id="UP001501536">
    <property type="component" value="Unassembled WGS sequence"/>
</dbReference>
<feature type="active site" evidence="1">
    <location>
        <position position="252"/>
    </location>
</feature>
<proteinExistence type="inferred from homology"/>
<feature type="transmembrane region" description="Helical" evidence="3">
    <location>
        <begin position="20"/>
        <end position="40"/>
    </location>
</feature>
<dbReference type="RefSeq" id="WP_344880053.1">
    <property type="nucleotide sequence ID" value="NZ_BAABCJ010000001.1"/>
</dbReference>
<keyword evidence="1" id="KW-0720">Serine protease</keyword>
<reference evidence="6" key="1">
    <citation type="journal article" date="2019" name="Int. J. Syst. Evol. Microbiol.">
        <title>The Global Catalogue of Microorganisms (GCM) 10K type strain sequencing project: providing services to taxonomists for standard genome sequencing and annotation.</title>
        <authorList>
            <consortium name="The Broad Institute Genomics Platform"/>
            <consortium name="The Broad Institute Genome Sequencing Center for Infectious Disease"/>
            <person name="Wu L."/>
            <person name="Ma J."/>
        </authorList>
    </citation>
    <scope>NUCLEOTIDE SEQUENCE [LARGE SCALE GENOMIC DNA]</scope>
    <source>
        <strain evidence="6">JCM 16961</strain>
    </source>
</reference>
<sequence>MDSGAPTQRARRAPGPQRRARTLTAATAIGVGLSFVAMILPAPYVVEAPGPVVNTVGEMQGRPVLSIDGHPSYASSGQLDLTTVYVRGGAGRQISFFDTLVAWGSEDQDVFPAESVYPRGVTGEQVSEQNTAAMDDSQETAVAAALTELGIEYRSEIAVVDFASELNSDVLEAGDVVVAVNGAEVTTAQDVRDALQEAESSTLRILRGGDELDVEVDSEEVDGARRVGIYLRTDYEFPFDVRFGLDDIGGPSAGMMFALGVIELLTPGELPGDTHVAGTGTVTAGGEVGPIGGIAQKAVGAREAGAEVFLAPAGNCADLEGRVPDGLDVVRVETVADAYDAVAHLGGGGEAGDLPTC</sequence>
<evidence type="ECO:0000313" key="5">
    <source>
        <dbReference type="EMBL" id="GAA3696798.1"/>
    </source>
</evidence>
<keyword evidence="1" id="KW-0645">Protease</keyword>
<comment type="similarity">
    <text evidence="1">Belongs to the peptidase S16 family.</text>
</comment>
<dbReference type="InterPro" id="IPR020568">
    <property type="entry name" value="Ribosomal_Su5_D2-typ_SF"/>
</dbReference>
<accession>A0ABP7CYQ1</accession>
<dbReference type="InterPro" id="IPR041489">
    <property type="entry name" value="PDZ_6"/>
</dbReference>
<comment type="catalytic activity">
    <reaction evidence="1">
        <text>Hydrolysis of proteins in presence of ATP.</text>
        <dbReference type="EC" id="3.4.21.53"/>
    </reaction>
</comment>
<dbReference type="InterPro" id="IPR014721">
    <property type="entry name" value="Ribsml_uS5_D2-typ_fold_subgr"/>
</dbReference>
<protein>
    <recommendedName>
        <fullName evidence="1">endopeptidase La</fullName>
        <ecNumber evidence="1">3.4.21.53</ecNumber>
    </recommendedName>
</protein>
<dbReference type="Pfam" id="PF05362">
    <property type="entry name" value="Lon_C"/>
    <property type="match status" value="1"/>
</dbReference>
<gene>
    <name evidence="5" type="ORF">GCM10022377_07110</name>
</gene>